<feature type="domain" description="Piezo non-specific cation channel cap" evidence="1">
    <location>
        <begin position="7"/>
        <end position="71"/>
    </location>
</feature>
<comment type="caution">
    <text evidence="2">The sequence shown here is derived from an EMBL/GenBank/DDBJ whole genome shotgun (WGS) entry which is preliminary data.</text>
</comment>
<dbReference type="PANTHER" id="PTHR13167:SF43">
    <property type="entry name" value="PIEZO FAMILY PROTEIN"/>
    <property type="match status" value="1"/>
</dbReference>
<evidence type="ECO:0000313" key="2">
    <source>
        <dbReference type="EMBL" id="GFD49150.1"/>
    </source>
</evidence>
<name>A0A699WSD9_TANCI</name>
<proteinExistence type="predicted"/>
<dbReference type="GO" id="GO:0008381">
    <property type="term" value="F:mechanosensitive monoatomic ion channel activity"/>
    <property type="evidence" value="ECO:0007669"/>
    <property type="project" value="InterPro"/>
</dbReference>
<reference evidence="2" key="1">
    <citation type="journal article" date="2019" name="Sci. Rep.">
        <title>Draft genome of Tanacetum cinerariifolium, the natural source of mosquito coil.</title>
        <authorList>
            <person name="Yamashiro T."/>
            <person name="Shiraishi A."/>
            <person name="Satake H."/>
            <person name="Nakayama K."/>
        </authorList>
    </citation>
    <scope>NUCLEOTIDE SEQUENCE</scope>
</reference>
<feature type="non-terminal residue" evidence="2">
    <location>
        <position position="71"/>
    </location>
</feature>
<dbReference type="InterPro" id="IPR027272">
    <property type="entry name" value="Piezo"/>
</dbReference>
<dbReference type="GO" id="GO:0050982">
    <property type="term" value="P:detection of mechanical stimulus"/>
    <property type="evidence" value="ECO:0007669"/>
    <property type="project" value="TreeGrafter"/>
</dbReference>
<feature type="non-terminal residue" evidence="2">
    <location>
        <position position="1"/>
    </location>
</feature>
<dbReference type="AlphaFoldDB" id="A0A699WSD9"/>
<dbReference type="InterPro" id="IPR031334">
    <property type="entry name" value="Piezo_cap_dom"/>
</dbReference>
<organism evidence="2">
    <name type="scientific">Tanacetum cinerariifolium</name>
    <name type="common">Dalmatian daisy</name>
    <name type="synonym">Chrysanthemum cinerariifolium</name>
    <dbReference type="NCBI Taxonomy" id="118510"/>
    <lineage>
        <taxon>Eukaryota</taxon>
        <taxon>Viridiplantae</taxon>
        <taxon>Streptophyta</taxon>
        <taxon>Embryophyta</taxon>
        <taxon>Tracheophyta</taxon>
        <taxon>Spermatophyta</taxon>
        <taxon>Magnoliopsida</taxon>
        <taxon>eudicotyledons</taxon>
        <taxon>Gunneridae</taxon>
        <taxon>Pentapetalae</taxon>
        <taxon>asterids</taxon>
        <taxon>campanulids</taxon>
        <taxon>Asterales</taxon>
        <taxon>Asteraceae</taxon>
        <taxon>Asteroideae</taxon>
        <taxon>Anthemideae</taxon>
        <taxon>Anthemidinae</taxon>
        <taxon>Tanacetum</taxon>
    </lineage>
</organism>
<dbReference type="EMBL" id="BKCJ011736618">
    <property type="protein sequence ID" value="GFD49150.1"/>
    <property type="molecule type" value="Genomic_DNA"/>
</dbReference>
<dbReference type="Pfam" id="PF12166">
    <property type="entry name" value="Piezo_cap"/>
    <property type="match status" value="1"/>
</dbReference>
<sequence length="71" mass="7737">EGGVAAELILNRGNSNWWSFYDISWLESNVCGDLMGPMAIVVSEETPQGLLGETLSKSSIWGLYITFVLAV</sequence>
<evidence type="ECO:0000259" key="1">
    <source>
        <dbReference type="Pfam" id="PF12166"/>
    </source>
</evidence>
<dbReference type="GO" id="GO:0005261">
    <property type="term" value="F:monoatomic cation channel activity"/>
    <property type="evidence" value="ECO:0007669"/>
    <property type="project" value="TreeGrafter"/>
</dbReference>
<accession>A0A699WSD9</accession>
<protein>
    <submittedName>
        <fullName evidence="2">Piezo-type mechanosensitive ion channel homolog</fullName>
    </submittedName>
</protein>
<dbReference type="GO" id="GO:0042391">
    <property type="term" value="P:regulation of membrane potential"/>
    <property type="evidence" value="ECO:0007669"/>
    <property type="project" value="TreeGrafter"/>
</dbReference>
<gene>
    <name evidence="2" type="ORF">Tci_921119</name>
</gene>
<dbReference type="GO" id="GO:0071260">
    <property type="term" value="P:cellular response to mechanical stimulus"/>
    <property type="evidence" value="ECO:0007669"/>
    <property type="project" value="TreeGrafter"/>
</dbReference>
<dbReference type="GO" id="GO:0016020">
    <property type="term" value="C:membrane"/>
    <property type="evidence" value="ECO:0007669"/>
    <property type="project" value="InterPro"/>
</dbReference>
<dbReference type="PANTHER" id="PTHR13167">
    <property type="entry name" value="PIEZO-TYPE MECHANOSENSITIVE ION CHANNEL COMPONENT"/>
    <property type="match status" value="1"/>
</dbReference>